<dbReference type="Proteomes" id="UP000051574">
    <property type="component" value="Unassembled WGS sequence"/>
</dbReference>
<evidence type="ECO:0000313" key="2">
    <source>
        <dbReference type="EMBL" id="KRT84265.1"/>
    </source>
</evidence>
<feature type="region of interest" description="Disordered" evidence="1">
    <location>
        <begin position="242"/>
        <end position="265"/>
    </location>
</feature>
<feature type="compositionally biased region" description="Low complexity" evidence="1">
    <location>
        <begin position="251"/>
        <end position="263"/>
    </location>
</feature>
<keyword evidence="3" id="KW-1185">Reference proteome</keyword>
<evidence type="ECO:0000313" key="3">
    <source>
        <dbReference type="Proteomes" id="UP000051574"/>
    </source>
</evidence>
<sequence length="407" mass="45579">NTSNTTNKNLYEEDVSISSKLNLHENKKNKHGGDSRRKNINLTVNDKPKSELNLEHFYLNKKYKFNVDGNNKGKLSSEESTSSLKTKLLSNLIVTDKPRKRLSEKAYFASNQIHDKCIPSTQYERNEDSDQNGIEARYVGLTTTTPAHLLGDTSRRKVNCCYCVECRNGSEKTTSTSKTIATTMFHNKCNSKEIKANLKNSREDDRKHDGDEVDNCDIGYPWSSTVRDVSCCQCAGSNADTAARNSDMPNSTATTMATSQSSSIENGVERCAELPGCSRESTVSARVALDTSSCTFPTTTEQDSKSTENDRHDSVTVKIESECSKSTEKNCKQNAKEKREPTEHLTWSFKNGRLVFEDAVLSFQNERESENTAILTSKELNKKSVEGRQLKLLERKLKEAGITDEIK</sequence>
<feature type="compositionally biased region" description="Basic and acidic residues" evidence="1">
    <location>
        <begin position="302"/>
        <end position="316"/>
    </location>
</feature>
<dbReference type="OrthoDB" id="8197931at2759"/>
<comment type="caution">
    <text evidence="2">The sequence shown here is derived from an EMBL/GenBank/DDBJ whole genome shotgun (WGS) entry which is preliminary data.</text>
</comment>
<proteinExistence type="predicted"/>
<feature type="region of interest" description="Disordered" evidence="1">
    <location>
        <begin position="295"/>
        <end position="316"/>
    </location>
</feature>
<feature type="non-terminal residue" evidence="2">
    <location>
        <position position="1"/>
    </location>
</feature>
<name>A0A0T6BAB8_9SCAR</name>
<dbReference type="AlphaFoldDB" id="A0A0T6BAB8"/>
<reference evidence="2 3" key="1">
    <citation type="submission" date="2015-09" db="EMBL/GenBank/DDBJ databases">
        <title>Draft genome of the scarab beetle Oryctes borbonicus.</title>
        <authorList>
            <person name="Meyer J.M."/>
            <person name="Markov G.V."/>
            <person name="Baskaran P."/>
            <person name="Herrmann M."/>
            <person name="Sommer R.J."/>
            <person name="Roedelsperger C."/>
        </authorList>
    </citation>
    <scope>NUCLEOTIDE SEQUENCE [LARGE SCALE GENOMIC DNA]</scope>
    <source>
        <strain evidence="2">OB123</strain>
        <tissue evidence="2">Whole animal</tissue>
    </source>
</reference>
<protein>
    <submittedName>
        <fullName evidence="2">Uncharacterized protein</fullName>
    </submittedName>
</protein>
<evidence type="ECO:0000256" key="1">
    <source>
        <dbReference type="SAM" id="MobiDB-lite"/>
    </source>
</evidence>
<dbReference type="EMBL" id="LJIG01002675">
    <property type="protein sequence ID" value="KRT84265.1"/>
    <property type="molecule type" value="Genomic_DNA"/>
</dbReference>
<organism evidence="2 3">
    <name type="scientific">Oryctes borbonicus</name>
    <dbReference type="NCBI Taxonomy" id="1629725"/>
    <lineage>
        <taxon>Eukaryota</taxon>
        <taxon>Metazoa</taxon>
        <taxon>Ecdysozoa</taxon>
        <taxon>Arthropoda</taxon>
        <taxon>Hexapoda</taxon>
        <taxon>Insecta</taxon>
        <taxon>Pterygota</taxon>
        <taxon>Neoptera</taxon>
        <taxon>Endopterygota</taxon>
        <taxon>Coleoptera</taxon>
        <taxon>Polyphaga</taxon>
        <taxon>Scarabaeiformia</taxon>
        <taxon>Scarabaeidae</taxon>
        <taxon>Dynastinae</taxon>
        <taxon>Oryctes</taxon>
    </lineage>
</organism>
<accession>A0A0T6BAB8</accession>
<gene>
    <name evidence="2" type="ORF">AMK59_1442</name>
</gene>